<accession>A0A6S6T6V0</accession>
<name>A0A6S6T6V0_9GAMM</name>
<sequence length="37" mass="4438">MCDCRQFEGESRLFLDFLSILDKYVVKIEHTTKKSTR</sequence>
<evidence type="ECO:0000313" key="1">
    <source>
        <dbReference type="EMBL" id="CAA6812297.1"/>
    </source>
</evidence>
<proteinExistence type="predicted"/>
<gene>
    <name evidence="1" type="ORF">HELGO_WM38768</name>
</gene>
<dbReference type="AlphaFoldDB" id="A0A6S6T6V0"/>
<organism evidence="1">
    <name type="scientific">uncultured Thiotrichaceae bacterium</name>
    <dbReference type="NCBI Taxonomy" id="298394"/>
    <lineage>
        <taxon>Bacteria</taxon>
        <taxon>Pseudomonadati</taxon>
        <taxon>Pseudomonadota</taxon>
        <taxon>Gammaproteobacteria</taxon>
        <taxon>Thiotrichales</taxon>
        <taxon>Thiotrichaceae</taxon>
        <taxon>environmental samples</taxon>
    </lineage>
</organism>
<reference evidence="1" key="1">
    <citation type="submission" date="2020-01" db="EMBL/GenBank/DDBJ databases">
        <authorList>
            <person name="Meier V. D."/>
            <person name="Meier V D."/>
        </authorList>
    </citation>
    <scope>NUCLEOTIDE SEQUENCE</scope>
    <source>
        <strain evidence="1">HLG_WM_MAG_08</strain>
    </source>
</reference>
<protein>
    <submittedName>
        <fullName evidence="1">Uncharacterized protein</fullName>
    </submittedName>
</protein>
<dbReference type="EMBL" id="CACVAV010000197">
    <property type="protein sequence ID" value="CAA6812297.1"/>
    <property type="molecule type" value="Genomic_DNA"/>
</dbReference>